<organism evidence="2 3">
    <name type="scientific">Sphaerobolus stellatus (strain SS14)</name>
    <dbReference type="NCBI Taxonomy" id="990650"/>
    <lineage>
        <taxon>Eukaryota</taxon>
        <taxon>Fungi</taxon>
        <taxon>Dikarya</taxon>
        <taxon>Basidiomycota</taxon>
        <taxon>Agaricomycotina</taxon>
        <taxon>Agaricomycetes</taxon>
        <taxon>Phallomycetidae</taxon>
        <taxon>Geastrales</taxon>
        <taxon>Sphaerobolaceae</taxon>
        <taxon>Sphaerobolus</taxon>
    </lineage>
</organism>
<name>A0A0C9UU65_SPHS4</name>
<dbReference type="InterPro" id="IPR053185">
    <property type="entry name" value="SET_domain_protein"/>
</dbReference>
<proteinExistence type="predicted"/>
<sequence>MRPGFNSLLAIWKSRNVITNVRKRNAWGLQLGEFEYRGVGNVSSRFNHSCAPNVSFQFDPPTLSFQTRAVRNIHQGEELFVAYEDLIGTKAERQGRLHPWGFICACPTCQNATAISDRFRKRLPDVVKQLLTEHARWLEGSSQPSSSIMGKLSKLLRKWIPSASNSSNIPAHISEALRCYEMMLHEGMEITSQFGQILIILTEYYLTKLDTPNLMKYLPVVERYYRMKDIPLPPHYERWRETVKKYEQLYKAHYSAKPSQKRYRGGNNHS</sequence>
<dbReference type="PANTHER" id="PTHR47332:SF4">
    <property type="entry name" value="SET DOMAIN-CONTAINING PROTEIN 5"/>
    <property type="match status" value="1"/>
</dbReference>
<dbReference type="Pfam" id="PF00856">
    <property type="entry name" value="SET"/>
    <property type="match status" value="1"/>
</dbReference>
<accession>A0A0C9UU65</accession>
<evidence type="ECO:0000313" key="3">
    <source>
        <dbReference type="Proteomes" id="UP000054279"/>
    </source>
</evidence>
<feature type="domain" description="SET" evidence="1">
    <location>
        <begin position="1"/>
        <end position="84"/>
    </location>
</feature>
<dbReference type="InterPro" id="IPR001214">
    <property type="entry name" value="SET_dom"/>
</dbReference>
<keyword evidence="3" id="KW-1185">Reference proteome</keyword>
<dbReference type="HOGENOM" id="CLU_1031220_0_0_1"/>
<dbReference type="CDD" id="cd20071">
    <property type="entry name" value="SET_SMYD"/>
    <property type="match status" value="1"/>
</dbReference>
<dbReference type="InterPro" id="IPR046341">
    <property type="entry name" value="SET_dom_sf"/>
</dbReference>
<protein>
    <submittedName>
        <fullName evidence="2">Unplaced genomic scaffold SPHSTscaffold_221, whole genome shotgun sequence</fullName>
    </submittedName>
</protein>
<dbReference type="EMBL" id="KN837296">
    <property type="protein sequence ID" value="KIJ28856.1"/>
    <property type="molecule type" value="Genomic_DNA"/>
</dbReference>
<dbReference type="OrthoDB" id="5945798at2759"/>
<evidence type="ECO:0000259" key="1">
    <source>
        <dbReference type="PROSITE" id="PS50280"/>
    </source>
</evidence>
<dbReference type="PANTHER" id="PTHR47332">
    <property type="entry name" value="SET DOMAIN-CONTAINING PROTEIN 5"/>
    <property type="match status" value="1"/>
</dbReference>
<dbReference type="PROSITE" id="PS50280">
    <property type="entry name" value="SET"/>
    <property type="match status" value="1"/>
</dbReference>
<reference evidence="2 3" key="1">
    <citation type="submission" date="2014-06" db="EMBL/GenBank/DDBJ databases">
        <title>Evolutionary Origins and Diversification of the Mycorrhizal Mutualists.</title>
        <authorList>
            <consortium name="DOE Joint Genome Institute"/>
            <consortium name="Mycorrhizal Genomics Consortium"/>
            <person name="Kohler A."/>
            <person name="Kuo A."/>
            <person name="Nagy L.G."/>
            <person name="Floudas D."/>
            <person name="Copeland A."/>
            <person name="Barry K.W."/>
            <person name="Cichocki N."/>
            <person name="Veneault-Fourrey C."/>
            <person name="LaButti K."/>
            <person name="Lindquist E.A."/>
            <person name="Lipzen A."/>
            <person name="Lundell T."/>
            <person name="Morin E."/>
            <person name="Murat C."/>
            <person name="Riley R."/>
            <person name="Ohm R."/>
            <person name="Sun H."/>
            <person name="Tunlid A."/>
            <person name="Henrissat B."/>
            <person name="Grigoriev I.V."/>
            <person name="Hibbett D.S."/>
            <person name="Martin F."/>
        </authorList>
    </citation>
    <scope>NUCLEOTIDE SEQUENCE [LARGE SCALE GENOMIC DNA]</scope>
    <source>
        <strain evidence="2 3">SS14</strain>
    </source>
</reference>
<dbReference type="Proteomes" id="UP000054279">
    <property type="component" value="Unassembled WGS sequence"/>
</dbReference>
<dbReference type="SUPFAM" id="SSF82199">
    <property type="entry name" value="SET domain"/>
    <property type="match status" value="1"/>
</dbReference>
<gene>
    <name evidence="2" type="ORF">M422DRAFT_37195</name>
</gene>
<dbReference type="Gene3D" id="2.170.270.10">
    <property type="entry name" value="SET domain"/>
    <property type="match status" value="1"/>
</dbReference>
<evidence type="ECO:0000313" key="2">
    <source>
        <dbReference type="EMBL" id="KIJ28856.1"/>
    </source>
</evidence>
<dbReference type="AlphaFoldDB" id="A0A0C9UU65"/>